<dbReference type="RefSeq" id="WP_324717019.1">
    <property type="nucleotide sequence ID" value="NZ_CP141615.1"/>
</dbReference>
<dbReference type="EMBL" id="CP141615">
    <property type="protein sequence ID" value="WRP17749.1"/>
    <property type="molecule type" value="Genomic_DNA"/>
</dbReference>
<keyword evidence="4" id="KW-1185">Reference proteome</keyword>
<dbReference type="InterPro" id="IPR012341">
    <property type="entry name" value="6hp_glycosidase-like_sf"/>
</dbReference>
<dbReference type="InterPro" id="IPR008928">
    <property type="entry name" value="6-hairpin_glycosidase_sf"/>
</dbReference>
<evidence type="ECO:0000313" key="4">
    <source>
        <dbReference type="Proteomes" id="UP001332192"/>
    </source>
</evidence>
<protein>
    <submittedName>
        <fullName evidence="3">Glycogen debranching N-terminal domain-containing protein</fullName>
    </submittedName>
</protein>
<feature type="domain" description="Putative glycogen debranching enzyme N-terminal" evidence="1">
    <location>
        <begin position="3"/>
        <end position="195"/>
    </location>
</feature>
<dbReference type="Gene3D" id="1.50.10.10">
    <property type="match status" value="1"/>
</dbReference>
<dbReference type="SUPFAM" id="SSF48208">
    <property type="entry name" value="Six-hairpin glycosidases"/>
    <property type="match status" value="1"/>
</dbReference>
<organism evidence="3 4">
    <name type="scientific">Carboxydichorda subterranea</name>
    <dbReference type="NCBI Taxonomy" id="3109565"/>
    <lineage>
        <taxon>Bacteria</taxon>
        <taxon>Bacillati</taxon>
        <taxon>Bacillota</taxon>
        <taxon>Limnochordia</taxon>
        <taxon>Limnochordales</taxon>
        <taxon>Geochordaceae</taxon>
        <taxon>Carboxydichorda</taxon>
    </lineage>
</organism>
<dbReference type="InterPro" id="IPR054491">
    <property type="entry name" value="MGH1-like_GH"/>
</dbReference>
<dbReference type="Pfam" id="PF14742">
    <property type="entry name" value="GDE_N_bis"/>
    <property type="match status" value="1"/>
</dbReference>
<evidence type="ECO:0000313" key="3">
    <source>
        <dbReference type="EMBL" id="WRP17749.1"/>
    </source>
</evidence>
<gene>
    <name evidence="3" type="ORF">U7230_01700</name>
</gene>
<evidence type="ECO:0000259" key="2">
    <source>
        <dbReference type="Pfam" id="PF22422"/>
    </source>
</evidence>
<reference evidence="3 4" key="1">
    <citation type="journal article" date="2024" name="Front. Microbiol.">
        <title>Novel thermophilic genera Geochorda gen. nov. and Carboxydochorda gen. nov. from the deep terrestrial subsurface reveal the ecophysiological diversity in the class Limnochordia.</title>
        <authorList>
            <person name="Karnachuk O.V."/>
            <person name="Lukina A.P."/>
            <person name="Avakyan M.R."/>
            <person name="Kadnikov V.V."/>
            <person name="Begmatov S."/>
            <person name="Beletsky A.V."/>
            <person name="Vlasova K.G."/>
            <person name="Novikov A.A."/>
            <person name="Shcherbakova V.A."/>
            <person name="Mardanov A.V."/>
            <person name="Ravin N.V."/>
        </authorList>
    </citation>
    <scope>NUCLEOTIDE SEQUENCE [LARGE SCALE GENOMIC DNA]</scope>
    <source>
        <strain evidence="3 4">L945</strain>
    </source>
</reference>
<sequence>MVLKEGGLFAVLTPEGECPGEGALGLYFRDTRYVHRYRVSLGDTDGLALLGSGQEAPYVARLFATSAGRTPGRPIPSHAVAVWRTLVVTGSAWMERTRLTNHHYAPLHLRWRVDLGSDFGDMMGIRTGQTSIRGHLEPPRAIEGDRWALGYRGADGVARHLVCSFSGGAEVRPGGEGSLVAEWAMVLEPGQTFTLVTWMAPHEGSGPLPAPSRSLEDEVDQALERDGEGYAAWQAATAGVRTSCEALNRLLERGAQDIRALVSDFGEGPFPVAGIPWFAVPFGRDSLWTAYFLLPYAPQVARAVLRTLARYQAAADDPWTDAEPGKILHELRFGELVRLGVLPHKPYYGSVDATPLFAALAADFTRRAADRDGWLALEGPVRAALDWMDRFGDLDGDGFLEYRRRSPAGLDNQGWKDAHDSVWHADGQLAVGPIALVEVQAYRYRALRGLAHLLSLLGHQPEARRLEAQAQELARRWDEAFWMPRLRFYAHALDGAGRPVEVITSNPAHALWAGIVPEERAPHVAAHLLGPELFSGWGLRTVASGQARFNPMSYHNGSVWPHDTAIAAGGLSTYGFGGMASRLARSVVESSRFFPDARLPELFCGFSASMGPPVPYPTACSPQAWAAAAPFQLVSALLGLEVDGMARTVRLHDRIPAWLGEVIIERLAVADALVDVRVRPCSGQVTPPGGGDPDRMVEAEVHLSDRSVRLLRTAAERQRLRPARPVP</sequence>
<proteinExistence type="predicted"/>
<feature type="domain" description="Mannosylglycerate hydrolase MGH1-like glycoside hydrolase" evidence="2">
    <location>
        <begin position="343"/>
        <end position="590"/>
    </location>
</feature>
<name>A0ABZ1BYD0_9FIRM</name>
<dbReference type="Proteomes" id="UP001332192">
    <property type="component" value="Chromosome"/>
</dbReference>
<dbReference type="Pfam" id="PF22422">
    <property type="entry name" value="MGH1-like_GH"/>
    <property type="match status" value="1"/>
</dbReference>
<accession>A0ABZ1BYD0</accession>
<evidence type="ECO:0000259" key="1">
    <source>
        <dbReference type="Pfam" id="PF14742"/>
    </source>
</evidence>
<dbReference type="InterPro" id="IPR032856">
    <property type="entry name" value="GDE_N_bis"/>
</dbReference>